<reference evidence="1" key="1">
    <citation type="submission" date="2022-04" db="EMBL/GenBank/DDBJ databases">
        <title>Halobacillus sp. isolated from saltern.</title>
        <authorList>
            <person name="Won M."/>
            <person name="Lee C.-M."/>
            <person name="Woen H.-Y."/>
            <person name="Kwon S.-W."/>
        </authorList>
    </citation>
    <scope>NUCLEOTIDE SEQUENCE</scope>
    <source>
        <strain evidence="1">SSHM10-5</strain>
    </source>
</reference>
<proteinExistence type="predicted"/>
<protein>
    <submittedName>
        <fullName evidence="1">DUF6470 family protein</fullName>
    </submittedName>
</protein>
<organism evidence="1 2">
    <name type="scientific">Halobacillus amylolyticus</name>
    <dbReference type="NCBI Taxonomy" id="2932259"/>
    <lineage>
        <taxon>Bacteria</taxon>
        <taxon>Bacillati</taxon>
        <taxon>Bacillota</taxon>
        <taxon>Bacilli</taxon>
        <taxon>Bacillales</taxon>
        <taxon>Bacillaceae</taxon>
        <taxon>Halobacillus</taxon>
    </lineage>
</organism>
<gene>
    <name evidence="1" type="ORF">MUO15_19185</name>
</gene>
<evidence type="ECO:0000313" key="2">
    <source>
        <dbReference type="Proteomes" id="UP000830326"/>
    </source>
</evidence>
<dbReference type="Proteomes" id="UP000830326">
    <property type="component" value="Chromosome"/>
</dbReference>
<keyword evidence="2" id="KW-1185">Reference proteome</keyword>
<dbReference type="EMBL" id="CP095075">
    <property type="protein sequence ID" value="UOR11673.1"/>
    <property type="molecule type" value="Genomic_DNA"/>
</dbReference>
<name>A0ABY4HBP4_9BACI</name>
<sequence length="183" mass="20854">MPVPKVQIQTTEARIGINVQKGQQTIRQQKAELSIQQPKADMTIRQRPGKLTIDQTKAWHNLDLKNVLVRTEELVGEARQIWLEGIARVSREGDELMRIEDGGNPIAAHAKQNARFEFTMQPGGRPAYDLVDFNYVPGEAEISVEPQKPIIKAQPREPEIAYQPGNVDIYMRQYANIQIDWEV</sequence>
<dbReference type="RefSeq" id="WP_245031864.1">
    <property type="nucleotide sequence ID" value="NZ_CP095075.1"/>
</dbReference>
<accession>A0ABY4HBP4</accession>
<dbReference type="InterPro" id="IPR045527">
    <property type="entry name" value="DUF6470"/>
</dbReference>
<dbReference type="Pfam" id="PF20074">
    <property type="entry name" value="DUF6470"/>
    <property type="match status" value="1"/>
</dbReference>
<evidence type="ECO:0000313" key="1">
    <source>
        <dbReference type="EMBL" id="UOR11673.1"/>
    </source>
</evidence>